<evidence type="ECO:0000313" key="2">
    <source>
        <dbReference type="EMBL" id="MCY9518956.1"/>
    </source>
</evidence>
<dbReference type="RefSeq" id="WP_087435088.1">
    <property type="nucleotide sequence ID" value="NZ_JAMDLV010000005.1"/>
</dbReference>
<accession>A0ABT4DSF5</accession>
<dbReference type="EMBL" id="JAMDLW010000004">
    <property type="protein sequence ID" value="MCY9518956.1"/>
    <property type="molecule type" value="Genomic_DNA"/>
</dbReference>
<sequence length="236" mass="26673">MSTFYEVLLPFYDEIFPANDKQISFLSSCFPAASTLLDVGAGTGNTAIALAAAGYHLTATEPEQGMLPKIIEKAARDRLPIRVLQHSMQQVSRVNERFDGIYCIGNTLPHLDNVQEVRVFLQDAYHRIKENGKLVIQTVNFEKVLLRHAYSFPVIEKETFRFTRQYKLQNGKIRFTATLEDHSDIYSNTLLLYPVTKNQLQSEMQECGFHSITAYGDYAKSPYNSEAPGLVIVAVK</sequence>
<dbReference type="Pfam" id="PF13649">
    <property type="entry name" value="Methyltransf_25"/>
    <property type="match status" value="1"/>
</dbReference>
<evidence type="ECO:0000259" key="1">
    <source>
        <dbReference type="Pfam" id="PF13649"/>
    </source>
</evidence>
<dbReference type="InterPro" id="IPR029063">
    <property type="entry name" value="SAM-dependent_MTases_sf"/>
</dbReference>
<keyword evidence="3" id="KW-1185">Reference proteome</keyword>
<gene>
    <name evidence="2" type="ORF">M5X09_04580</name>
</gene>
<organism evidence="2 3">
    <name type="scientific">Paenibacillus apiarius</name>
    <dbReference type="NCBI Taxonomy" id="46240"/>
    <lineage>
        <taxon>Bacteria</taxon>
        <taxon>Bacillati</taxon>
        <taxon>Bacillota</taxon>
        <taxon>Bacilli</taxon>
        <taxon>Bacillales</taxon>
        <taxon>Paenibacillaceae</taxon>
        <taxon>Paenibacillus</taxon>
    </lineage>
</organism>
<dbReference type="GO" id="GO:0032259">
    <property type="term" value="P:methylation"/>
    <property type="evidence" value="ECO:0007669"/>
    <property type="project" value="UniProtKB-KW"/>
</dbReference>
<dbReference type="Gene3D" id="2.20.25.110">
    <property type="entry name" value="S-adenosyl-L-methionine-dependent methyltransferases"/>
    <property type="match status" value="1"/>
</dbReference>
<protein>
    <submittedName>
        <fullName evidence="2">Class I SAM-dependent methyltransferase</fullName>
    </submittedName>
</protein>
<name>A0ABT4DSF5_9BACL</name>
<keyword evidence="2" id="KW-0808">Transferase</keyword>
<dbReference type="CDD" id="cd02440">
    <property type="entry name" value="AdoMet_MTases"/>
    <property type="match status" value="1"/>
</dbReference>
<feature type="domain" description="Methyltransferase" evidence="1">
    <location>
        <begin position="37"/>
        <end position="132"/>
    </location>
</feature>
<proteinExistence type="predicted"/>
<dbReference type="SUPFAM" id="SSF53335">
    <property type="entry name" value="S-adenosyl-L-methionine-dependent methyltransferases"/>
    <property type="match status" value="1"/>
</dbReference>
<comment type="caution">
    <text evidence="2">The sequence shown here is derived from an EMBL/GenBank/DDBJ whole genome shotgun (WGS) entry which is preliminary data.</text>
</comment>
<dbReference type="InterPro" id="IPR041698">
    <property type="entry name" value="Methyltransf_25"/>
</dbReference>
<keyword evidence="2" id="KW-0489">Methyltransferase</keyword>
<evidence type="ECO:0000313" key="3">
    <source>
        <dbReference type="Proteomes" id="UP001207626"/>
    </source>
</evidence>
<reference evidence="2 3" key="1">
    <citation type="submission" date="2022-05" db="EMBL/GenBank/DDBJ databases">
        <title>Genome Sequencing of Bee-Associated Microbes.</title>
        <authorList>
            <person name="Dunlap C."/>
        </authorList>
    </citation>
    <scope>NUCLEOTIDE SEQUENCE [LARGE SCALE GENOMIC DNA]</scope>
    <source>
        <strain evidence="2 3">NRRL NRS-1438</strain>
    </source>
</reference>
<dbReference type="GO" id="GO:0008168">
    <property type="term" value="F:methyltransferase activity"/>
    <property type="evidence" value="ECO:0007669"/>
    <property type="project" value="UniProtKB-KW"/>
</dbReference>
<dbReference type="Gene3D" id="3.40.50.150">
    <property type="entry name" value="Vaccinia Virus protein VP39"/>
    <property type="match status" value="1"/>
</dbReference>
<dbReference type="Proteomes" id="UP001207626">
    <property type="component" value="Unassembled WGS sequence"/>
</dbReference>